<evidence type="ECO:0000256" key="2">
    <source>
        <dbReference type="ARBA" id="ARBA00012438"/>
    </source>
</evidence>
<dbReference type="PANTHER" id="PTHR43047:SF72">
    <property type="entry name" value="OSMOSENSING HISTIDINE PROTEIN KINASE SLN1"/>
    <property type="match status" value="1"/>
</dbReference>
<evidence type="ECO:0000313" key="12">
    <source>
        <dbReference type="EMBL" id="GCD12466.1"/>
    </source>
</evidence>
<organism evidence="12 13">
    <name type="scientific">Clostridium tagluense</name>
    <dbReference type="NCBI Taxonomy" id="360422"/>
    <lineage>
        <taxon>Bacteria</taxon>
        <taxon>Bacillati</taxon>
        <taxon>Bacillota</taxon>
        <taxon>Clostridia</taxon>
        <taxon>Eubacteriales</taxon>
        <taxon>Clostridiaceae</taxon>
        <taxon>Clostridium</taxon>
    </lineage>
</organism>
<dbReference type="SMART" id="SM00388">
    <property type="entry name" value="HisKA"/>
    <property type="match status" value="1"/>
</dbReference>
<dbReference type="Pfam" id="PF00512">
    <property type="entry name" value="HisKA"/>
    <property type="match status" value="1"/>
</dbReference>
<keyword evidence="8" id="KW-0902">Two-component regulatory system</keyword>
<dbReference type="InterPro" id="IPR036890">
    <property type="entry name" value="HATPase_C_sf"/>
</dbReference>
<evidence type="ECO:0000256" key="5">
    <source>
        <dbReference type="ARBA" id="ARBA00022741"/>
    </source>
</evidence>
<dbReference type="OrthoDB" id="9813394at2"/>
<evidence type="ECO:0000256" key="6">
    <source>
        <dbReference type="ARBA" id="ARBA00022777"/>
    </source>
</evidence>
<dbReference type="CDD" id="cd00082">
    <property type="entry name" value="HisKA"/>
    <property type="match status" value="1"/>
</dbReference>
<dbReference type="SUPFAM" id="SSF55785">
    <property type="entry name" value="PYP-like sensor domain (PAS domain)"/>
    <property type="match status" value="1"/>
</dbReference>
<dbReference type="InterPro" id="IPR036097">
    <property type="entry name" value="HisK_dim/P_sf"/>
</dbReference>
<dbReference type="InterPro" id="IPR004358">
    <property type="entry name" value="Sig_transdc_His_kin-like_C"/>
</dbReference>
<proteinExistence type="predicted"/>
<keyword evidence="9" id="KW-0812">Transmembrane</keyword>
<protein>
    <recommendedName>
        <fullName evidence="2">histidine kinase</fullName>
        <ecNumber evidence="2">2.7.13.3</ecNumber>
    </recommendedName>
</protein>
<dbReference type="Pfam" id="PF12860">
    <property type="entry name" value="PAS_7"/>
    <property type="match status" value="1"/>
</dbReference>
<gene>
    <name evidence="12" type="ORF">Ctaglu_40890</name>
</gene>
<dbReference type="Proteomes" id="UP000287872">
    <property type="component" value="Unassembled WGS sequence"/>
</dbReference>
<dbReference type="InterPro" id="IPR005467">
    <property type="entry name" value="His_kinase_dom"/>
</dbReference>
<dbReference type="SUPFAM" id="SSF55874">
    <property type="entry name" value="ATPase domain of HSP90 chaperone/DNA topoisomerase II/histidine kinase"/>
    <property type="match status" value="1"/>
</dbReference>
<dbReference type="EMBL" id="BHYK01000034">
    <property type="protein sequence ID" value="GCD12466.1"/>
    <property type="molecule type" value="Genomic_DNA"/>
</dbReference>
<dbReference type="GO" id="GO:0000155">
    <property type="term" value="F:phosphorelay sensor kinase activity"/>
    <property type="evidence" value="ECO:0007669"/>
    <property type="project" value="InterPro"/>
</dbReference>
<evidence type="ECO:0000256" key="4">
    <source>
        <dbReference type="ARBA" id="ARBA00022679"/>
    </source>
</evidence>
<evidence type="ECO:0000259" key="10">
    <source>
        <dbReference type="PROSITE" id="PS50109"/>
    </source>
</evidence>
<name>A0A401USI8_9CLOT</name>
<dbReference type="InterPro" id="IPR003594">
    <property type="entry name" value="HATPase_dom"/>
</dbReference>
<comment type="caution">
    <text evidence="12">The sequence shown here is derived from an EMBL/GenBank/DDBJ whole genome shotgun (WGS) entry which is preliminary data.</text>
</comment>
<dbReference type="InterPro" id="IPR035965">
    <property type="entry name" value="PAS-like_dom_sf"/>
</dbReference>
<dbReference type="GO" id="GO:0005524">
    <property type="term" value="F:ATP binding"/>
    <property type="evidence" value="ECO:0007669"/>
    <property type="project" value="UniProtKB-KW"/>
</dbReference>
<evidence type="ECO:0000313" key="13">
    <source>
        <dbReference type="Proteomes" id="UP000287872"/>
    </source>
</evidence>
<comment type="catalytic activity">
    <reaction evidence="1">
        <text>ATP + protein L-histidine = ADP + protein N-phospho-L-histidine.</text>
        <dbReference type="EC" id="2.7.13.3"/>
    </reaction>
</comment>
<evidence type="ECO:0000256" key="3">
    <source>
        <dbReference type="ARBA" id="ARBA00022553"/>
    </source>
</evidence>
<keyword evidence="9" id="KW-0472">Membrane</keyword>
<dbReference type="PROSITE" id="PS50112">
    <property type="entry name" value="PAS"/>
    <property type="match status" value="1"/>
</dbReference>
<reference evidence="12 13" key="1">
    <citation type="submission" date="2018-11" db="EMBL/GenBank/DDBJ databases">
        <title>Genome sequencing and assembly of Clostridium tagluense strain A121.</title>
        <authorList>
            <person name="Murakami T."/>
            <person name="Segawa T."/>
            <person name="Shcherbakova V.A."/>
            <person name="Mori H."/>
            <person name="Yoshimura Y."/>
        </authorList>
    </citation>
    <scope>NUCLEOTIDE SEQUENCE [LARGE SCALE GENOMIC DNA]</scope>
    <source>
        <strain evidence="12 13">A121</strain>
    </source>
</reference>
<evidence type="ECO:0000256" key="9">
    <source>
        <dbReference type="SAM" id="Phobius"/>
    </source>
</evidence>
<dbReference type="SUPFAM" id="SSF47384">
    <property type="entry name" value="Homodimeric domain of signal transducing histidine kinase"/>
    <property type="match status" value="1"/>
</dbReference>
<dbReference type="Gene3D" id="3.30.565.10">
    <property type="entry name" value="Histidine kinase-like ATPase, C-terminal domain"/>
    <property type="match status" value="1"/>
</dbReference>
<keyword evidence="5" id="KW-0547">Nucleotide-binding</keyword>
<dbReference type="PRINTS" id="PR00344">
    <property type="entry name" value="BCTRLSENSOR"/>
</dbReference>
<dbReference type="InterPro" id="IPR000014">
    <property type="entry name" value="PAS"/>
</dbReference>
<dbReference type="GO" id="GO:0009927">
    <property type="term" value="F:histidine phosphotransfer kinase activity"/>
    <property type="evidence" value="ECO:0007669"/>
    <property type="project" value="TreeGrafter"/>
</dbReference>
<keyword evidence="9" id="KW-1133">Transmembrane helix</keyword>
<keyword evidence="7" id="KW-0067">ATP-binding</keyword>
<keyword evidence="3" id="KW-0597">Phosphoprotein</keyword>
<sequence length="441" mass="50362">MIVYAHIAFIVIALIVINFFIFANILKHTRVKKGVVKEKKILQAILDSTGDGILVVNENGRKIHHNNKFANMWGMSEEILQRNNNIEMINYAKNQLIDPNELDKSIKAKLNALQSEINFINFKDGRVVELLVQPLIIEYKSSGTVWNFRDITEKIQIDELQKEVKIKENLIEKAKEYENIKDQFFSTISHELKTPLNIILGVVQLIDKTFCQEKFCVNHEKLKKYMNISKQNCFRLVKLINNLIDINKFDSGFMHMEYKNYNIVSVVENITLSIAEYVESKGIQLIFDTEIEERIVSCDAEKLERVMLNLLSNSIKFTKCGGTIMVSIYDKVGSILISVKDTGIGIPMDMKEKVFDRFTQVDSTLRREAEGSGIGLSLVKAIVELHKGTINLESSVGVGSEFIIELPVVVVEEQSYVREEVAASIHSNVERINIEFSDIYS</sequence>
<feature type="domain" description="PAS" evidence="11">
    <location>
        <begin position="38"/>
        <end position="116"/>
    </location>
</feature>
<dbReference type="PANTHER" id="PTHR43047">
    <property type="entry name" value="TWO-COMPONENT HISTIDINE PROTEIN KINASE"/>
    <property type="match status" value="1"/>
</dbReference>
<keyword evidence="4" id="KW-0808">Transferase</keyword>
<dbReference type="Pfam" id="PF02518">
    <property type="entry name" value="HATPase_c"/>
    <property type="match status" value="1"/>
</dbReference>
<dbReference type="FunFam" id="3.30.565.10:FF:000037">
    <property type="entry name" value="Hybrid sensor histidine kinase/response regulator"/>
    <property type="match status" value="1"/>
</dbReference>
<evidence type="ECO:0000256" key="8">
    <source>
        <dbReference type="ARBA" id="ARBA00023012"/>
    </source>
</evidence>
<dbReference type="AlphaFoldDB" id="A0A401USI8"/>
<dbReference type="NCBIfam" id="TIGR00229">
    <property type="entry name" value="sensory_box"/>
    <property type="match status" value="1"/>
</dbReference>
<feature type="domain" description="Histidine kinase" evidence="10">
    <location>
        <begin position="187"/>
        <end position="410"/>
    </location>
</feature>
<evidence type="ECO:0000256" key="7">
    <source>
        <dbReference type="ARBA" id="ARBA00022840"/>
    </source>
</evidence>
<accession>A0A401USI8</accession>
<dbReference type="PROSITE" id="PS50109">
    <property type="entry name" value="HIS_KIN"/>
    <property type="match status" value="1"/>
</dbReference>
<keyword evidence="6" id="KW-0418">Kinase</keyword>
<keyword evidence="13" id="KW-1185">Reference proteome</keyword>
<dbReference type="EC" id="2.7.13.3" evidence="2"/>
<dbReference type="GO" id="GO:0005886">
    <property type="term" value="C:plasma membrane"/>
    <property type="evidence" value="ECO:0007669"/>
    <property type="project" value="TreeGrafter"/>
</dbReference>
<evidence type="ECO:0000256" key="1">
    <source>
        <dbReference type="ARBA" id="ARBA00000085"/>
    </source>
</evidence>
<dbReference type="Gene3D" id="1.10.287.130">
    <property type="match status" value="1"/>
</dbReference>
<feature type="transmembrane region" description="Helical" evidence="9">
    <location>
        <begin position="6"/>
        <end position="26"/>
    </location>
</feature>
<evidence type="ECO:0000259" key="11">
    <source>
        <dbReference type="PROSITE" id="PS50112"/>
    </source>
</evidence>
<dbReference type="Gene3D" id="3.30.450.20">
    <property type="entry name" value="PAS domain"/>
    <property type="match status" value="1"/>
</dbReference>
<dbReference type="InterPro" id="IPR003661">
    <property type="entry name" value="HisK_dim/P_dom"/>
</dbReference>
<dbReference type="SMART" id="SM00387">
    <property type="entry name" value="HATPase_c"/>
    <property type="match status" value="1"/>
</dbReference>
<dbReference type="RefSeq" id="WP_125005194.1">
    <property type="nucleotide sequence ID" value="NZ_BHYK01000034.1"/>
</dbReference>